<dbReference type="AlphaFoldDB" id="A0A073IUP1"/>
<accession>A0A073IUP1</accession>
<dbReference type="InterPro" id="IPR009057">
    <property type="entry name" value="Homeodomain-like_sf"/>
</dbReference>
<evidence type="ECO:0000256" key="3">
    <source>
        <dbReference type="ARBA" id="ARBA00023163"/>
    </source>
</evidence>
<dbReference type="Pfam" id="PF12833">
    <property type="entry name" value="HTH_18"/>
    <property type="match status" value="1"/>
</dbReference>
<gene>
    <name evidence="5" type="ORF">SUH3_11690</name>
</gene>
<dbReference type="PROSITE" id="PS01124">
    <property type="entry name" value="HTH_ARAC_FAMILY_2"/>
    <property type="match status" value="1"/>
</dbReference>
<dbReference type="OrthoDB" id="9814125at2"/>
<keyword evidence="6" id="KW-1185">Reference proteome</keyword>
<evidence type="ECO:0000256" key="2">
    <source>
        <dbReference type="ARBA" id="ARBA00023125"/>
    </source>
</evidence>
<reference evidence="5 6" key="1">
    <citation type="submission" date="2014-01" db="EMBL/GenBank/DDBJ databases">
        <title>Sulfitobacter sp. H3 (MCCC 1A00686) Genome Sequencing.</title>
        <authorList>
            <person name="Lai Q."/>
            <person name="Hong Z."/>
        </authorList>
    </citation>
    <scope>NUCLEOTIDE SEQUENCE [LARGE SCALE GENOMIC DNA]</scope>
    <source>
        <strain evidence="5 6">H3</strain>
    </source>
</reference>
<dbReference type="InterPro" id="IPR018060">
    <property type="entry name" value="HTH_AraC"/>
</dbReference>
<dbReference type="PRINTS" id="PR00032">
    <property type="entry name" value="HTHARAC"/>
</dbReference>
<dbReference type="SMART" id="SM00342">
    <property type="entry name" value="HTH_ARAC"/>
    <property type="match status" value="1"/>
</dbReference>
<evidence type="ECO:0000259" key="4">
    <source>
        <dbReference type="PROSITE" id="PS01124"/>
    </source>
</evidence>
<proteinExistence type="predicted"/>
<dbReference type="EMBL" id="JAMD01000020">
    <property type="protein sequence ID" value="KEJ94023.1"/>
    <property type="molecule type" value="Genomic_DNA"/>
</dbReference>
<dbReference type="GO" id="GO:0003700">
    <property type="term" value="F:DNA-binding transcription factor activity"/>
    <property type="evidence" value="ECO:0007669"/>
    <property type="project" value="InterPro"/>
</dbReference>
<dbReference type="InterPro" id="IPR020449">
    <property type="entry name" value="Tscrpt_reg_AraC-type_HTH"/>
</dbReference>
<evidence type="ECO:0000313" key="6">
    <source>
        <dbReference type="Proteomes" id="UP000027746"/>
    </source>
</evidence>
<comment type="caution">
    <text evidence="5">The sequence shown here is derived from an EMBL/GenBank/DDBJ whole genome shotgun (WGS) entry which is preliminary data.</text>
</comment>
<evidence type="ECO:0000256" key="1">
    <source>
        <dbReference type="ARBA" id="ARBA00023015"/>
    </source>
</evidence>
<dbReference type="Gene3D" id="1.10.10.60">
    <property type="entry name" value="Homeodomain-like"/>
    <property type="match status" value="2"/>
</dbReference>
<dbReference type="Proteomes" id="UP000027746">
    <property type="component" value="Unassembled WGS sequence"/>
</dbReference>
<dbReference type="PANTHER" id="PTHR46796">
    <property type="entry name" value="HTH-TYPE TRANSCRIPTIONAL ACTIVATOR RHAS-RELATED"/>
    <property type="match status" value="1"/>
</dbReference>
<organism evidence="5 6">
    <name type="scientific">Pseudosulfitobacter pseudonitzschiae</name>
    <dbReference type="NCBI Taxonomy" id="1402135"/>
    <lineage>
        <taxon>Bacteria</taxon>
        <taxon>Pseudomonadati</taxon>
        <taxon>Pseudomonadota</taxon>
        <taxon>Alphaproteobacteria</taxon>
        <taxon>Rhodobacterales</taxon>
        <taxon>Roseobacteraceae</taxon>
        <taxon>Pseudosulfitobacter</taxon>
    </lineage>
</organism>
<protein>
    <submittedName>
        <fullName evidence="5">AraC family transcriptional regulator</fullName>
    </submittedName>
</protein>
<dbReference type="SUPFAM" id="SSF46689">
    <property type="entry name" value="Homeodomain-like"/>
    <property type="match status" value="2"/>
</dbReference>
<dbReference type="PROSITE" id="PS00041">
    <property type="entry name" value="HTH_ARAC_FAMILY_1"/>
    <property type="match status" value="1"/>
</dbReference>
<keyword evidence="2" id="KW-0238">DNA-binding</keyword>
<keyword evidence="3" id="KW-0804">Transcription</keyword>
<dbReference type="GO" id="GO:0043565">
    <property type="term" value="F:sequence-specific DNA binding"/>
    <property type="evidence" value="ECO:0007669"/>
    <property type="project" value="InterPro"/>
</dbReference>
<dbReference type="InterPro" id="IPR018062">
    <property type="entry name" value="HTH_AraC-typ_CS"/>
</dbReference>
<feature type="domain" description="HTH araC/xylS-type" evidence="4">
    <location>
        <begin position="202"/>
        <end position="300"/>
    </location>
</feature>
<evidence type="ECO:0000313" key="5">
    <source>
        <dbReference type="EMBL" id="KEJ94023.1"/>
    </source>
</evidence>
<dbReference type="PANTHER" id="PTHR46796:SF6">
    <property type="entry name" value="ARAC SUBFAMILY"/>
    <property type="match status" value="1"/>
</dbReference>
<keyword evidence="1" id="KW-0805">Transcription regulation</keyword>
<dbReference type="InterPro" id="IPR050204">
    <property type="entry name" value="AraC_XylS_family_regulators"/>
</dbReference>
<sequence>MKKFREAKMERLLISPDRIPEWIPGTTTLDSSGCNWNGITLKGYRYERQDAAIPPMRDYMIVAYDGAPTTMRRTSGGPWQSARVEKGRISLLTRAEESTWSWSEPITVRHVYLNHSELENTALSVFDRDPKSIEINDWLSAKDPCILNCIQLLENELKNGGIGQRLIIDALRSQIAVHLLRQYAKVSLTSDANSNFSPAQRQRIIDLVESCLGENLSLEDMAASIGFSQFHFSRQFKAEFGLAPYAYVLRKRISKAQEMLRKGNAPLKVVALDCGFADQSHFSRTFRKMTGATPAEFRRMA</sequence>
<name>A0A073IUP1_9RHOB</name>